<dbReference type="Ensembl" id="ENSGMOT00000051043.1">
    <property type="protein sequence ID" value="ENSGMOP00000055051.1"/>
    <property type="gene ID" value="ENSGMOG00000024733.1"/>
</dbReference>
<protein>
    <submittedName>
        <fullName evidence="1">Uncharacterized protein</fullName>
    </submittedName>
</protein>
<reference evidence="1" key="2">
    <citation type="submission" date="2025-09" db="UniProtKB">
        <authorList>
            <consortium name="Ensembl"/>
        </authorList>
    </citation>
    <scope>IDENTIFICATION</scope>
</reference>
<accession>A0A8C5C199</accession>
<evidence type="ECO:0000313" key="1">
    <source>
        <dbReference type="Ensembl" id="ENSGMOP00000055051.1"/>
    </source>
</evidence>
<sequence>MAFIRACLSRVILKGITSMSVVKESKREGEKEAPLYVLISREIVHAGVDKLPDYLRSDTKDVIRGKKSFVFFDSG</sequence>
<name>A0A8C5C199_GADMO</name>
<proteinExistence type="predicted"/>
<dbReference type="AlphaFoldDB" id="A0A8C5C199"/>
<reference evidence="1" key="1">
    <citation type="submission" date="2025-08" db="UniProtKB">
        <authorList>
            <consortium name="Ensembl"/>
        </authorList>
    </citation>
    <scope>IDENTIFICATION</scope>
</reference>
<dbReference type="Proteomes" id="UP000694546">
    <property type="component" value="Chromosome 7"/>
</dbReference>
<keyword evidence="2" id="KW-1185">Reference proteome</keyword>
<evidence type="ECO:0000313" key="2">
    <source>
        <dbReference type="Proteomes" id="UP000694546"/>
    </source>
</evidence>
<organism evidence="1 2">
    <name type="scientific">Gadus morhua</name>
    <name type="common">Atlantic cod</name>
    <dbReference type="NCBI Taxonomy" id="8049"/>
    <lineage>
        <taxon>Eukaryota</taxon>
        <taxon>Metazoa</taxon>
        <taxon>Chordata</taxon>
        <taxon>Craniata</taxon>
        <taxon>Vertebrata</taxon>
        <taxon>Euteleostomi</taxon>
        <taxon>Actinopterygii</taxon>
        <taxon>Neopterygii</taxon>
        <taxon>Teleostei</taxon>
        <taxon>Neoteleostei</taxon>
        <taxon>Acanthomorphata</taxon>
        <taxon>Zeiogadaria</taxon>
        <taxon>Gadariae</taxon>
        <taxon>Gadiformes</taxon>
        <taxon>Gadoidei</taxon>
        <taxon>Gadidae</taxon>
        <taxon>Gadus</taxon>
    </lineage>
</organism>